<dbReference type="AlphaFoldDB" id="A0AAJ7CDD1"/>
<dbReference type="RefSeq" id="XP_015608037.1">
    <property type="nucleotide sequence ID" value="XM_015752551.2"/>
</dbReference>
<sequence length="106" mass="11863">MCYLTSCNAYAQLNDSKILQGQGDVLFSEPFYGFVRPCATAGVILATHASMRGVAYRSVTGQWVQISSTHCNGEEDNLLTLCRDREKLAGLKRALAKQEVHEYWMK</sequence>
<dbReference type="Proteomes" id="UP000694920">
    <property type="component" value="Unplaced"/>
</dbReference>
<protein>
    <submittedName>
        <fullName evidence="2">Uncharacterized protein LOC107273919</fullName>
    </submittedName>
</protein>
<proteinExistence type="predicted"/>
<evidence type="ECO:0000313" key="1">
    <source>
        <dbReference type="Proteomes" id="UP000694920"/>
    </source>
</evidence>
<gene>
    <name evidence="2" type="primary">LOC107273919</name>
</gene>
<evidence type="ECO:0000313" key="2">
    <source>
        <dbReference type="RefSeq" id="XP_015608037.1"/>
    </source>
</evidence>
<keyword evidence="1" id="KW-1185">Reference proteome</keyword>
<dbReference type="KEGG" id="ccin:107273919"/>
<reference evidence="2" key="1">
    <citation type="submission" date="2025-08" db="UniProtKB">
        <authorList>
            <consortium name="RefSeq"/>
        </authorList>
    </citation>
    <scope>IDENTIFICATION</scope>
</reference>
<name>A0AAJ7CDD1_CEPCN</name>
<dbReference type="GeneID" id="107273919"/>
<accession>A0AAJ7CDD1</accession>
<organism evidence="1 2">
    <name type="scientific">Cephus cinctus</name>
    <name type="common">Wheat stem sawfly</name>
    <dbReference type="NCBI Taxonomy" id="211228"/>
    <lineage>
        <taxon>Eukaryota</taxon>
        <taxon>Metazoa</taxon>
        <taxon>Ecdysozoa</taxon>
        <taxon>Arthropoda</taxon>
        <taxon>Hexapoda</taxon>
        <taxon>Insecta</taxon>
        <taxon>Pterygota</taxon>
        <taxon>Neoptera</taxon>
        <taxon>Endopterygota</taxon>
        <taxon>Hymenoptera</taxon>
        <taxon>Cephoidea</taxon>
        <taxon>Cephidae</taxon>
        <taxon>Cephus</taxon>
    </lineage>
</organism>